<evidence type="ECO:0000313" key="9">
    <source>
        <dbReference type="Proteomes" id="UP000006135"/>
    </source>
</evidence>
<gene>
    <name evidence="8" type="ordered locus">Atc_1550</name>
</gene>
<dbReference type="GO" id="GO:0004630">
    <property type="term" value="F:phospholipase D activity"/>
    <property type="evidence" value="ECO:0007669"/>
    <property type="project" value="UniProtKB-EC"/>
</dbReference>
<evidence type="ECO:0000256" key="4">
    <source>
        <dbReference type="ARBA" id="ARBA00022801"/>
    </source>
</evidence>
<dbReference type="Pfam" id="PF13091">
    <property type="entry name" value="PLDc_2"/>
    <property type="match status" value="2"/>
</dbReference>
<feature type="domain" description="PLD phosphodiesterase" evidence="7">
    <location>
        <begin position="96"/>
        <end position="122"/>
    </location>
</feature>
<comment type="catalytic activity">
    <reaction evidence="1">
        <text>a 1,2-diacyl-sn-glycero-3-phosphocholine + H2O = a 1,2-diacyl-sn-glycero-3-phosphate + choline + H(+)</text>
        <dbReference type="Rhea" id="RHEA:14445"/>
        <dbReference type="ChEBI" id="CHEBI:15354"/>
        <dbReference type="ChEBI" id="CHEBI:15377"/>
        <dbReference type="ChEBI" id="CHEBI:15378"/>
        <dbReference type="ChEBI" id="CHEBI:57643"/>
        <dbReference type="ChEBI" id="CHEBI:58608"/>
        <dbReference type="EC" id="3.1.4.4"/>
    </reaction>
</comment>
<accession>F9ZNF5</accession>
<dbReference type="SUPFAM" id="SSF56024">
    <property type="entry name" value="Phospholipase D/nuclease"/>
    <property type="match status" value="2"/>
</dbReference>
<dbReference type="GO" id="GO:0016042">
    <property type="term" value="P:lipid catabolic process"/>
    <property type="evidence" value="ECO:0007669"/>
    <property type="project" value="UniProtKB-KW"/>
</dbReference>
<feature type="domain" description="PLD phosphodiesterase" evidence="7">
    <location>
        <begin position="240"/>
        <end position="266"/>
    </location>
</feature>
<evidence type="ECO:0000256" key="5">
    <source>
        <dbReference type="ARBA" id="ARBA00022963"/>
    </source>
</evidence>
<evidence type="ECO:0000256" key="2">
    <source>
        <dbReference type="ARBA" id="ARBA00008664"/>
    </source>
</evidence>
<dbReference type="EMBL" id="CP002573">
    <property type="protein sequence ID" value="AEK58198.1"/>
    <property type="molecule type" value="Genomic_DNA"/>
</dbReference>
<dbReference type="InterPro" id="IPR001736">
    <property type="entry name" value="PLipase_D/transphosphatidylase"/>
</dbReference>
<dbReference type="InterPro" id="IPR051406">
    <property type="entry name" value="PLD_domain"/>
</dbReference>
<evidence type="ECO:0000256" key="1">
    <source>
        <dbReference type="ARBA" id="ARBA00000798"/>
    </source>
</evidence>
<dbReference type="STRING" id="990288.Atc_1550"/>
<dbReference type="Proteomes" id="UP000006135">
    <property type="component" value="Chromosome"/>
</dbReference>
<dbReference type="EC" id="3.1.4.4" evidence="3"/>
<keyword evidence="5" id="KW-0442">Lipid degradation</keyword>
<dbReference type="GO" id="GO:0016891">
    <property type="term" value="F:RNA endonuclease activity producing 5'-phosphomonoesters, hydrolytic mechanism"/>
    <property type="evidence" value="ECO:0007669"/>
    <property type="project" value="TreeGrafter"/>
</dbReference>
<evidence type="ECO:0000313" key="8">
    <source>
        <dbReference type="EMBL" id="AEK58198.1"/>
    </source>
</evidence>
<sequence length="335" mass="37882">MRVPLYIEPNAGPAPILNVIDSARHQLDIGVYYLDDRRILAAVRDAAHRGVDVRIMVEPKPYGMKPWQVQKEVRAIEATGAYFRYVPTRFVSGDGAYRFYHAKYCVNGHEAEIGTANMDWSAFHRNREYLYDTTNPTIVRAVQAVFDADWNRQHAPAWTHRVLVLSPGTSASQLLQVIDQPGTVDVESEELGPYKTILDALATKGKDLRMILPATISTEDRRDVAFLEQHGCQVRLMPKKPIYMHAKMIVGNHLAFIGSENFTQTSLEDNREMGVLLKGWDTLKLEKQFHSDWSQNPDSNAVFAAIRKVGDDKKLGDIGDFWGALFRLAGKSLRK</sequence>
<keyword evidence="9" id="KW-1185">Reference proteome</keyword>
<dbReference type="KEGG" id="acu:Atc_1550"/>
<dbReference type="PANTHER" id="PTHR43856:SF1">
    <property type="entry name" value="MITOCHONDRIAL CARDIOLIPIN HYDROLASE"/>
    <property type="match status" value="1"/>
</dbReference>
<evidence type="ECO:0000256" key="6">
    <source>
        <dbReference type="ARBA" id="ARBA00023098"/>
    </source>
</evidence>
<proteinExistence type="inferred from homology"/>
<evidence type="ECO:0000259" key="7">
    <source>
        <dbReference type="SMART" id="SM00155"/>
    </source>
</evidence>
<keyword evidence="6" id="KW-0443">Lipid metabolism</keyword>
<evidence type="ECO:0000256" key="3">
    <source>
        <dbReference type="ARBA" id="ARBA00012027"/>
    </source>
</evidence>
<protein>
    <recommendedName>
        <fullName evidence="3">phospholipase D</fullName>
        <ecNumber evidence="3">3.1.4.4</ecNumber>
    </recommendedName>
</protein>
<dbReference type="Gene3D" id="3.30.870.10">
    <property type="entry name" value="Endonuclease Chain A"/>
    <property type="match status" value="2"/>
</dbReference>
<dbReference type="AlphaFoldDB" id="F9ZNF5"/>
<dbReference type="InterPro" id="IPR025202">
    <property type="entry name" value="PLD-like_dom"/>
</dbReference>
<name>F9ZNF5_ACICS</name>
<dbReference type="CDD" id="cd09128">
    <property type="entry name" value="PLDc_unchar1_2"/>
    <property type="match status" value="1"/>
</dbReference>
<dbReference type="GO" id="GO:0006793">
    <property type="term" value="P:phosphorus metabolic process"/>
    <property type="evidence" value="ECO:0007669"/>
    <property type="project" value="UniProtKB-ARBA"/>
</dbReference>
<dbReference type="SMART" id="SM00155">
    <property type="entry name" value="PLDc"/>
    <property type="match status" value="2"/>
</dbReference>
<dbReference type="HOGENOM" id="CLU_051844_2_0_6"/>
<reference evidence="8 9" key="1">
    <citation type="journal article" date="2011" name="J. Genet. Genomics">
        <title>Unraveling the Acidithiobacillus caldus complete genome and its central metabolisms for carbon assimilation.</title>
        <authorList>
            <person name="You X.Y."/>
            <person name="Guo X."/>
            <person name="Zheng H.J."/>
            <person name="Zhang M.J."/>
            <person name="Liu L.J."/>
            <person name="Zhu Y.Q."/>
            <person name="Zhu B."/>
            <person name="Wang S.Y."/>
            <person name="Zhao G.P."/>
            <person name="Poetsch A."/>
            <person name="Jiang C.Y."/>
            <person name="Liu S.J."/>
        </authorList>
    </citation>
    <scope>NUCLEOTIDE SEQUENCE [LARGE SCALE GENOMIC DNA]</scope>
    <source>
        <strain evidence="8 9">SM-1</strain>
    </source>
</reference>
<comment type="similarity">
    <text evidence="2">Belongs to the phospholipase D family.</text>
</comment>
<dbReference type="PANTHER" id="PTHR43856">
    <property type="entry name" value="CARDIOLIPIN HYDROLASE"/>
    <property type="match status" value="1"/>
</dbReference>
<keyword evidence="4" id="KW-0378">Hydrolase</keyword>
<organism evidence="8 9">
    <name type="scientific">Acidithiobacillus caldus (strain SM-1)</name>
    <dbReference type="NCBI Taxonomy" id="990288"/>
    <lineage>
        <taxon>Bacteria</taxon>
        <taxon>Pseudomonadati</taxon>
        <taxon>Pseudomonadota</taxon>
        <taxon>Acidithiobacillia</taxon>
        <taxon>Acidithiobacillales</taxon>
        <taxon>Acidithiobacillaceae</taxon>
        <taxon>Acidithiobacillus</taxon>
    </lineage>
</organism>